<evidence type="ECO:0000313" key="2">
    <source>
        <dbReference type="EMBL" id="GCE42996.1"/>
    </source>
</evidence>
<evidence type="ECO:0000256" key="1">
    <source>
        <dbReference type="SAM" id="MobiDB-lite"/>
    </source>
</evidence>
<keyword evidence="3" id="KW-1185">Reference proteome</keyword>
<sequence>MFHTLEMRRRRRPVHSSETTSRSRSTHSPANAEIDPANVYVDKKSEATTERAGLQTLLG</sequence>
<name>A0A402CH97_RHOWR</name>
<organism evidence="2 3">
    <name type="scientific">Rhodococcus wratislaviensis</name>
    <name type="common">Tsukamurella wratislaviensis</name>
    <dbReference type="NCBI Taxonomy" id="44752"/>
    <lineage>
        <taxon>Bacteria</taxon>
        <taxon>Bacillati</taxon>
        <taxon>Actinomycetota</taxon>
        <taxon>Actinomycetes</taxon>
        <taxon>Mycobacteriales</taxon>
        <taxon>Nocardiaceae</taxon>
        <taxon>Rhodococcus</taxon>
    </lineage>
</organism>
<dbReference type="AlphaFoldDB" id="A0A402CH97"/>
<evidence type="ECO:0000313" key="3">
    <source>
        <dbReference type="Proteomes" id="UP000287519"/>
    </source>
</evidence>
<feature type="region of interest" description="Disordered" evidence="1">
    <location>
        <begin position="1"/>
        <end position="59"/>
    </location>
</feature>
<accession>A0A402CH97</accession>
<gene>
    <name evidence="2" type="ORF">Rhow_007125</name>
</gene>
<dbReference type="EMBL" id="BHYM01000065">
    <property type="protein sequence ID" value="GCE42996.1"/>
    <property type="molecule type" value="Genomic_DNA"/>
</dbReference>
<proteinExistence type="predicted"/>
<dbReference type="Proteomes" id="UP000287519">
    <property type="component" value="Unassembled WGS sequence"/>
</dbReference>
<feature type="compositionally biased region" description="Low complexity" evidence="1">
    <location>
        <begin position="16"/>
        <end position="28"/>
    </location>
</feature>
<comment type="caution">
    <text evidence="2">The sequence shown here is derived from an EMBL/GenBank/DDBJ whole genome shotgun (WGS) entry which is preliminary data.</text>
</comment>
<protein>
    <submittedName>
        <fullName evidence="2">Uncharacterized protein</fullName>
    </submittedName>
</protein>
<reference evidence="2 3" key="1">
    <citation type="submission" date="2018-11" db="EMBL/GenBank/DDBJ databases">
        <title>Microbial catabolism of amino acid.</title>
        <authorList>
            <person name="Hibi M."/>
            <person name="Ogawa J."/>
        </authorList>
    </citation>
    <scope>NUCLEOTIDE SEQUENCE [LARGE SCALE GENOMIC DNA]</scope>
    <source>
        <strain evidence="2 3">C31-06</strain>
    </source>
</reference>